<sequence length="252" mass="27790">MSAVVGLSTSRAVWSRLENTFSHRSKSREIQLKDDLQTMKKNDKTVPEFSRDFKTVCDQLAAMGRPVDDLDKLHWYLRGLGSSFSIFSTTQLSLSPLPIFDDVVPKAESYEIFVRSLESTPPLGSTAAAFTTSRIFKPASHAGGRGECRSSRGGQNNQRTRPIRCQICRREGHYASTCRDRYTRPPSASLVEAFTSCSLNDGQDSVQESDEHLRATTSTANSTLELPCSVRALLPAGSQGSSRSTTINTEEE</sequence>
<dbReference type="Pfam" id="PF14223">
    <property type="entry name" value="Retrotran_gag_2"/>
    <property type="match status" value="1"/>
</dbReference>
<protein>
    <submittedName>
        <fullName evidence="2">Uncharacterized protein LOC108996115</fullName>
    </submittedName>
</protein>
<dbReference type="GeneID" id="108996115"/>
<dbReference type="Proteomes" id="UP000235220">
    <property type="component" value="Chromosome 5"/>
</dbReference>
<gene>
    <name evidence="2" type="primary">LOC108996115</name>
</gene>
<evidence type="ECO:0000313" key="1">
    <source>
        <dbReference type="Proteomes" id="UP000235220"/>
    </source>
</evidence>
<dbReference type="InterPro" id="IPR036875">
    <property type="entry name" value="Znf_CCHC_sf"/>
</dbReference>
<name>A0A2I4F709_JUGRE</name>
<proteinExistence type="predicted"/>
<dbReference type="GO" id="GO:0008270">
    <property type="term" value="F:zinc ion binding"/>
    <property type="evidence" value="ECO:0007669"/>
    <property type="project" value="InterPro"/>
</dbReference>
<organism evidence="1 2">
    <name type="scientific">Juglans regia</name>
    <name type="common">English walnut</name>
    <dbReference type="NCBI Taxonomy" id="51240"/>
    <lineage>
        <taxon>Eukaryota</taxon>
        <taxon>Viridiplantae</taxon>
        <taxon>Streptophyta</taxon>
        <taxon>Embryophyta</taxon>
        <taxon>Tracheophyta</taxon>
        <taxon>Spermatophyta</taxon>
        <taxon>Magnoliopsida</taxon>
        <taxon>eudicotyledons</taxon>
        <taxon>Gunneridae</taxon>
        <taxon>Pentapetalae</taxon>
        <taxon>rosids</taxon>
        <taxon>fabids</taxon>
        <taxon>Fagales</taxon>
        <taxon>Juglandaceae</taxon>
        <taxon>Juglans</taxon>
    </lineage>
</organism>
<dbReference type="PANTHER" id="PTHR47481:SF35">
    <property type="entry name" value="ZINC FINGER, CCHC-TYPE-RELATED"/>
    <property type="match status" value="1"/>
</dbReference>
<dbReference type="GO" id="GO:0003676">
    <property type="term" value="F:nucleic acid binding"/>
    <property type="evidence" value="ECO:0007669"/>
    <property type="project" value="InterPro"/>
</dbReference>
<reference evidence="2" key="1">
    <citation type="submission" date="2025-08" db="UniProtKB">
        <authorList>
            <consortium name="RefSeq"/>
        </authorList>
    </citation>
    <scope>IDENTIFICATION</scope>
    <source>
        <tissue evidence="2">Leaves</tissue>
    </source>
</reference>
<accession>A0A2I4F709</accession>
<dbReference type="OrthoDB" id="1845088at2759"/>
<evidence type="ECO:0000313" key="2">
    <source>
        <dbReference type="RefSeq" id="XP_018827431.2"/>
    </source>
</evidence>
<dbReference type="PANTHER" id="PTHR47481">
    <property type="match status" value="1"/>
</dbReference>
<keyword evidence="1" id="KW-1185">Reference proteome</keyword>
<dbReference type="RefSeq" id="XP_018827431.2">
    <property type="nucleotide sequence ID" value="XM_018971886.2"/>
</dbReference>
<dbReference type="AlphaFoldDB" id="A0A2I4F709"/>
<dbReference type="SUPFAM" id="SSF57756">
    <property type="entry name" value="Retrovirus zinc finger-like domains"/>
    <property type="match status" value="1"/>
</dbReference>
<dbReference type="KEGG" id="jre:108996115"/>
<dbReference type="Gramene" id="Jr05_05410_p1">
    <property type="protein sequence ID" value="cds.Jr05_05410_p1"/>
    <property type="gene ID" value="Jr05_05410"/>
</dbReference>